<feature type="transmembrane region" description="Helical" evidence="10">
    <location>
        <begin position="214"/>
        <end position="237"/>
    </location>
</feature>
<sequence length="449" mass="47180">MSSRPRVDGACLLQTAIELTIRAGGLLLITALCHGLAHRLQFSDSFGLTGAGLFLGLCYLASQHFFPSFTASTVEPFLTPAFPPEAYLWLFLPPILFEAALKVDTRQLLRDLAPVLTLAIGAVAATAAAVGLATWLSSGESLIVCLLLGAIVSTTDPSTVIALFRISRAPARLIKLVEGESLLNDAAAIAITTTVTGVLVLAPSAGHVVGHPLFGFLASLLGGCALGAFAGSLFVWISHVLRSPPFSEYALSLALPTLLYPAAELWLHVSGVATVVCAGLAANWLMRACRPKASLTRFRHLWEQQAALASAAVFLLASAHAPDLLDKLRLRDVAVLCLALAAAVASRFGILTICVPLLSRVGICKPLPRAHQLLIAWGGVRGPVTLTLALCVARESALSPETRHFAATMATGFVVLNLLCNGLTLGRLGRWLGVVGPARPSKQSALDHP</sequence>
<protein>
    <submittedName>
        <fullName evidence="12">Sodium:proton exchanger</fullName>
    </submittedName>
</protein>
<evidence type="ECO:0000256" key="5">
    <source>
        <dbReference type="ARBA" id="ARBA00022989"/>
    </source>
</evidence>
<keyword evidence="13" id="KW-1185">Reference proteome</keyword>
<dbReference type="InterPro" id="IPR018422">
    <property type="entry name" value="Cation/H_exchanger_CPA1"/>
</dbReference>
<keyword evidence="6" id="KW-0915">Sodium</keyword>
<feature type="transmembrane region" description="Helical" evidence="10">
    <location>
        <begin position="405"/>
        <end position="425"/>
    </location>
</feature>
<dbReference type="InterPro" id="IPR006153">
    <property type="entry name" value="Cation/H_exchanger_TM"/>
</dbReference>
<evidence type="ECO:0000313" key="13">
    <source>
        <dbReference type="Proteomes" id="UP000294200"/>
    </source>
</evidence>
<keyword evidence="4 10" id="KW-0812">Transmembrane</keyword>
<comment type="caution">
    <text evidence="12">The sequence shown here is derived from an EMBL/GenBank/DDBJ whole genome shotgun (WGS) entry which is preliminary data.</text>
</comment>
<dbReference type="AlphaFoldDB" id="A0A4R0XQ75"/>
<dbReference type="PANTHER" id="PTHR10110">
    <property type="entry name" value="SODIUM/HYDROGEN EXCHANGER"/>
    <property type="match status" value="1"/>
</dbReference>
<dbReference type="GO" id="GO:0005886">
    <property type="term" value="C:plasma membrane"/>
    <property type="evidence" value="ECO:0007669"/>
    <property type="project" value="UniProtKB-SubCell"/>
</dbReference>
<feature type="transmembrane region" description="Helical" evidence="10">
    <location>
        <begin position="141"/>
        <end position="164"/>
    </location>
</feature>
<dbReference type="Gene3D" id="6.10.140.1330">
    <property type="match status" value="1"/>
</dbReference>
<dbReference type="GO" id="GO:0051453">
    <property type="term" value="P:regulation of intracellular pH"/>
    <property type="evidence" value="ECO:0007669"/>
    <property type="project" value="TreeGrafter"/>
</dbReference>
<dbReference type="GO" id="GO:0098719">
    <property type="term" value="P:sodium ion import across plasma membrane"/>
    <property type="evidence" value="ECO:0007669"/>
    <property type="project" value="TreeGrafter"/>
</dbReference>
<feature type="transmembrane region" description="Helical" evidence="10">
    <location>
        <begin position="12"/>
        <end position="33"/>
    </location>
</feature>
<feature type="transmembrane region" description="Helical" evidence="10">
    <location>
        <begin position="45"/>
        <end position="66"/>
    </location>
</feature>
<dbReference type="EMBL" id="MWML01000026">
    <property type="protein sequence ID" value="TCG08751.1"/>
    <property type="molecule type" value="Genomic_DNA"/>
</dbReference>
<dbReference type="Proteomes" id="UP000294200">
    <property type="component" value="Unassembled WGS sequence"/>
</dbReference>
<comment type="subcellular location">
    <subcellularLocation>
        <location evidence="1">Cell membrane</location>
        <topology evidence="1">Multi-pass membrane protein</topology>
    </subcellularLocation>
</comment>
<evidence type="ECO:0000256" key="7">
    <source>
        <dbReference type="ARBA" id="ARBA00023065"/>
    </source>
</evidence>
<proteinExistence type="predicted"/>
<dbReference type="GO" id="GO:0015386">
    <property type="term" value="F:potassium:proton antiporter activity"/>
    <property type="evidence" value="ECO:0007669"/>
    <property type="project" value="TreeGrafter"/>
</dbReference>
<keyword evidence="7" id="KW-0406">Ion transport</keyword>
<evidence type="ECO:0000313" key="12">
    <source>
        <dbReference type="EMBL" id="TCG08751.1"/>
    </source>
</evidence>
<feature type="transmembrane region" description="Helical" evidence="10">
    <location>
        <begin position="115"/>
        <end position="135"/>
    </location>
</feature>
<feature type="transmembrane region" description="Helical" evidence="10">
    <location>
        <begin position="370"/>
        <end position="393"/>
    </location>
</feature>
<gene>
    <name evidence="12" type="ORF">BZM27_09790</name>
</gene>
<evidence type="ECO:0000256" key="3">
    <source>
        <dbReference type="ARBA" id="ARBA00022475"/>
    </source>
</evidence>
<evidence type="ECO:0000256" key="8">
    <source>
        <dbReference type="ARBA" id="ARBA00023136"/>
    </source>
</evidence>
<feature type="transmembrane region" description="Helical" evidence="10">
    <location>
        <begin position="333"/>
        <end position="358"/>
    </location>
</feature>
<keyword evidence="5 10" id="KW-1133">Transmembrane helix</keyword>
<evidence type="ECO:0000256" key="4">
    <source>
        <dbReference type="ARBA" id="ARBA00022692"/>
    </source>
</evidence>
<keyword evidence="3" id="KW-1003">Cell membrane</keyword>
<keyword evidence="9" id="KW-0739">Sodium transport</keyword>
<reference evidence="12 13" key="1">
    <citation type="submission" date="2017-02" db="EMBL/GenBank/DDBJ databases">
        <title>Paraburkholderia sophoroidis sp. nov. and Paraburkholderia steynii sp. nov. rhizobial symbionts of the fynbos legume Hypocalyptus sophoroides.</title>
        <authorList>
            <person name="Steenkamp E.T."/>
            <person name="Beukes C.W."/>
            <person name="Van Zyl E."/>
            <person name="Avontuur J."/>
            <person name="Chan W.Y."/>
            <person name="Hassen A."/>
            <person name="Palmer M."/>
            <person name="Mthombeni L."/>
            <person name="Phalane F."/>
            <person name="Sereme K."/>
            <person name="Venter S.N."/>
        </authorList>
    </citation>
    <scope>NUCLEOTIDE SEQUENCE [LARGE SCALE GENOMIC DNA]</scope>
    <source>
        <strain evidence="12 13">HC1.1ba</strain>
    </source>
</reference>
<evidence type="ECO:0000256" key="1">
    <source>
        <dbReference type="ARBA" id="ARBA00004651"/>
    </source>
</evidence>
<evidence type="ECO:0000256" key="10">
    <source>
        <dbReference type="SAM" id="Phobius"/>
    </source>
</evidence>
<evidence type="ECO:0000256" key="6">
    <source>
        <dbReference type="ARBA" id="ARBA00023053"/>
    </source>
</evidence>
<dbReference type="PANTHER" id="PTHR10110:SF86">
    <property type="entry name" value="SODIUM_HYDROGEN EXCHANGER 7"/>
    <property type="match status" value="1"/>
</dbReference>
<name>A0A4R0XQ75_9BURK</name>
<dbReference type="Pfam" id="PF00999">
    <property type="entry name" value="Na_H_Exchanger"/>
    <property type="match status" value="1"/>
</dbReference>
<keyword evidence="2" id="KW-0813">Transport</keyword>
<keyword evidence="8 10" id="KW-0472">Membrane</keyword>
<evidence type="ECO:0000259" key="11">
    <source>
        <dbReference type="Pfam" id="PF00999"/>
    </source>
</evidence>
<feature type="transmembrane region" description="Helical" evidence="10">
    <location>
        <begin position="258"/>
        <end position="282"/>
    </location>
</feature>
<dbReference type="GO" id="GO:0015385">
    <property type="term" value="F:sodium:proton antiporter activity"/>
    <property type="evidence" value="ECO:0007669"/>
    <property type="project" value="InterPro"/>
</dbReference>
<evidence type="ECO:0000256" key="9">
    <source>
        <dbReference type="ARBA" id="ARBA00023201"/>
    </source>
</evidence>
<organism evidence="12 13">
    <name type="scientific">Paraburkholderia steynii</name>
    <dbReference type="NCBI Taxonomy" id="1245441"/>
    <lineage>
        <taxon>Bacteria</taxon>
        <taxon>Pseudomonadati</taxon>
        <taxon>Pseudomonadota</taxon>
        <taxon>Betaproteobacteria</taxon>
        <taxon>Burkholderiales</taxon>
        <taxon>Burkholderiaceae</taxon>
        <taxon>Paraburkholderia</taxon>
    </lineage>
</organism>
<feature type="domain" description="Cation/H+ exchanger transmembrane" evidence="11">
    <location>
        <begin position="29"/>
        <end position="429"/>
    </location>
</feature>
<evidence type="ECO:0000256" key="2">
    <source>
        <dbReference type="ARBA" id="ARBA00022448"/>
    </source>
</evidence>
<accession>A0A4R0XQ75</accession>
<feature type="transmembrane region" description="Helical" evidence="10">
    <location>
        <begin position="185"/>
        <end position="202"/>
    </location>
</feature>